<gene>
    <name evidence="3" type="ORF">S01H1_05284</name>
</gene>
<evidence type="ECO:0008006" key="4">
    <source>
        <dbReference type="Google" id="ProtNLM"/>
    </source>
</evidence>
<keyword evidence="1" id="KW-0489">Methyltransferase</keyword>
<evidence type="ECO:0000313" key="3">
    <source>
        <dbReference type="EMBL" id="GAF72311.1"/>
    </source>
</evidence>
<comment type="caution">
    <text evidence="3">The sequence shown here is derived from an EMBL/GenBank/DDBJ whole genome shotgun (WGS) entry which is preliminary data.</text>
</comment>
<dbReference type="InterPro" id="IPR001525">
    <property type="entry name" value="C5_MeTfrase"/>
</dbReference>
<keyword evidence="2" id="KW-0808">Transferase</keyword>
<dbReference type="Pfam" id="PF00145">
    <property type="entry name" value="DNA_methylase"/>
    <property type="match status" value="1"/>
</dbReference>
<evidence type="ECO:0000256" key="2">
    <source>
        <dbReference type="ARBA" id="ARBA00022679"/>
    </source>
</evidence>
<accession>X0SAV4</accession>
<dbReference type="GO" id="GO:0008168">
    <property type="term" value="F:methyltransferase activity"/>
    <property type="evidence" value="ECO:0007669"/>
    <property type="project" value="UniProtKB-KW"/>
</dbReference>
<sequence>MKVLNLYAGIGGNRKLWKDVEVTAVEIDKKIAKIYQDFFPNDEVIVTDAHKYLLDMFAEFDFIWSSPPCPTHSNLRFGLSYKVQGCVPVFPDMKLYEEIIFLKYYFKGKWVVENVNSYYEPLIKPFEIGRHYFWANFIIGNKKIDEKVIRISLKERENNKGFNLDGYKLDNKIQVINNCVNSKLGLHILQEAIKEKQQTIEDFSE</sequence>
<dbReference type="SUPFAM" id="SSF53335">
    <property type="entry name" value="S-adenosyl-L-methionine-dependent methyltransferases"/>
    <property type="match status" value="1"/>
</dbReference>
<dbReference type="InterPro" id="IPR029063">
    <property type="entry name" value="SAM-dependent_MTases_sf"/>
</dbReference>
<organism evidence="3">
    <name type="scientific">marine sediment metagenome</name>
    <dbReference type="NCBI Taxonomy" id="412755"/>
    <lineage>
        <taxon>unclassified sequences</taxon>
        <taxon>metagenomes</taxon>
        <taxon>ecological metagenomes</taxon>
    </lineage>
</organism>
<dbReference type="GO" id="GO:0032259">
    <property type="term" value="P:methylation"/>
    <property type="evidence" value="ECO:0007669"/>
    <property type="project" value="UniProtKB-KW"/>
</dbReference>
<protein>
    <recommendedName>
        <fullName evidence="4">DNA (cytosine-5-)-methyltransferase</fullName>
    </recommendedName>
</protein>
<name>X0SAV4_9ZZZZ</name>
<dbReference type="AlphaFoldDB" id="X0SAV4"/>
<dbReference type="Gene3D" id="3.40.50.150">
    <property type="entry name" value="Vaccinia Virus protein VP39"/>
    <property type="match status" value="1"/>
</dbReference>
<dbReference type="EMBL" id="BARS01002755">
    <property type="protein sequence ID" value="GAF72311.1"/>
    <property type="molecule type" value="Genomic_DNA"/>
</dbReference>
<proteinExistence type="predicted"/>
<evidence type="ECO:0000256" key="1">
    <source>
        <dbReference type="ARBA" id="ARBA00022603"/>
    </source>
</evidence>
<reference evidence="3" key="1">
    <citation type="journal article" date="2014" name="Front. Microbiol.">
        <title>High frequency of phylogenetically diverse reductive dehalogenase-homologous genes in deep subseafloor sedimentary metagenomes.</title>
        <authorList>
            <person name="Kawai M."/>
            <person name="Futagami T."/>
            <person name="Toyoda A."/>
            <person name="Takaki Y."/>
            <person name="Nishi S."/>
            <person name="Hori S."/>
            <person name="Arai W."/>
            <person name="Tsubouchi T."/>
            <person name="Morono Y."/>
            <person name="Uchiyama I."/>
            <person name="Ito T."/>
            <person name="Fujiyama A."/>
            <person name="Inagaki F."/>
            <person name="Takami H."/>
        </authorList>
    </citation>
    <scope>NUCLEOTIDE SEQUENCE</scope>
    <source>
        <strain evidence="3">Expedition CK06-06</strain>
    </source>
</reference>